<organism evidence="2 3">
    <name type="scientific">Zopfia rhizophila CBS 207.26</name>
    <dbReference type="NCBI Taxonomy" id="1314779"/>
    <lineage>
        <taxon>Eukaryota</taxon>
        <taxon>Fungi</taxon>
        <taxon>Dikarya</taxon>
        <taxon>Ascomycota</taxon>
        <taxon>Pezizomycotina</taxon>
        <taxon>Dothideomycetes</taxon>
        <taxon>Dothideomycetes incertae sedis</taxon>
        <taxon>Zopfiaceae</taxon>
        <taxon>Zopfia</taxon>
    </lineage>
</organism>
<keyword evidence="1" id="KW-0732">Signal</keyword>
<keyword evidence="3" id="KW-1185">Reference proteome</keyword>
<proteinExistence type="predicted"/>
<sequence length="170" mass="19146">MGLWLCLFSVLSTSSSVDCRDYVDLQALKCSVRVLIRTQPTYLETIHPSLEEADDRPIQFCFEKLGSSAVESRHLATKISNGKRFDRVVIVFDYGVPTNDREPAVRAFKARVSGEIPEFVQPPHLQIRPLVNKTVDTWEAILVKHGMGYPRQTDARRKQQALLNTSVCGG</sequence>
<feature type="chain" id="PRO_5025607710" evidence="1">
    <location>
        <begin position="20"/>
        <end position="170"/>
    </location>
</feature>
<gene>
    <name evidence="2" type="ORF">K469DRAFT_262844</name>
</gene>
<accession>A0A6A6DQV6</accession>
<name>A0A6A6DQV6_9PEZI</name>
<dbReference type="EMBL" id="ML994653">
    <property type="protein sequence ID" value="KAF2181393.1"/>
    <property type="molecule type" value="Genomic_DNA"/>
</dbReference>
<reference evidence="2" key="1">
    <citation type="journal article" date="2020" name="Stud. Mycol.">
        <title>101 Dothideomycetes genomes: a test case for predicting lifestyles and emergence of pathogens.</title>
        <authorList>
            <person name="Haridas S."/>
            <person name="Albert R."/>
            <person name="Binder M."/>
            <person name="Bloem J."/>
            <person name="Labutti K."/>
            <person name="Salamov A."/>
            <person name="Andreopoulos B."/>
            <person name="Baker S."/>
            <person name="Barry K."/>
            <person name="Bills G."/>
            <person name="Bluhm B."/>
            <person name="Cannon C."/>
            <person name="Castanera R."/>
            <person name="Culley D."/>
            <person name="Daum C."/>
            <person name="Ezra D."/>
            <person name="Gonzalez J."/>
            <person name="Henrissat B."/>
            <person name="Kuo A."/>
            <person name="Liang C."/>
            <person name="Lipzen A."/>
            <person name="Lutzoni F."/>
            <person name="Magnuson J."/>
            <person name="Mondo S."/>
            <person name="Nolan M."/>
            <person name="Ohm R."/>
            <person name="Pangilinan J."/>
            <person name="Park H.-J."/>
            <person name="Ramirez L."/>
            <person name="Alfaro M."/>
            <person name="Sun H."/>
            <person name="Tritt A."/>
            <person name="Yoshinaga Y."/>
            <person name="Zwiers L.-H."/>
            <person name="Turgeon B."/>
            <person name="Goodwin S."/>
            <person name="Spatafora J."/>
            <person name="Crous P."/>
            <person name="Grigoriev I."/>
        </authorList>
    </citation>
    <scope>NUCLEOTIDE SEQUENCE</scope>
    <source>
        <strain evidence="2">CBS 207.26</strain>
    </source>
</reference>
<feature type="signal peptide" evidence="1">
    <location>
        <begin position="1"/>
        <end position="19"/>
    </location>
</feature>
<evidence type="ECO:0000313" key="2">
    <source>
        <dbReference type="EMBL" id="KAF2181393.1"/>
    </source>
</evidence>
<protein>
    <submittedName>
        <fullName evidence="2">Uncharacterized protein</fullName>
    </submittedName>
</protein>
<evidence type="ECO:0000256" key="1">
    <source>
        <dbReference type="SAM" id="SignalP"/>
    </source>
</evidence>
<evidence type="ECO:0000313" key="3">
    <source>
        <dbReference type="Proteomes" id="UP000800200"/>
    </source>
</evidence>
<dbReference type="AlphaFoldDB" id="A0A6A6DQV6"/>
<dbReference type="Proteomes" id="UP000800200">
    <property type="component" value="Unassembled WGS sequence"/>
</dbReference>